<keyword evidence="2" id="KW-0472">Membrane</keyword>
<gene>
    <name evidence="3" type="ORF">HYALB_00005423</name>
</gene>
<keyword evidence="2" id="KW-1133">Transmembrane helix</keyword>
<evidence type="ECO:0000256" key="2">
    <source>
        <dbReference type="SAM" id="Phobius"/>
    </source>
</evidence>
<feature type="transmembrane region" description="Helical" evidence="2">
    <location>
        <begin position="62"/>
        <end position="83"/>
    </location>
</feature>
<feature type="region of interest" description="Disordered" evidence="1">
    <location>
        <begin position="84"/>
        <end position="127"/>
    </location>
</feature>
<evidence type="ECO:0000256" key="1">
    <source>
        <dbReference type="SAM" id="MobiDB-lite"/>
    </source>
</evidence>
<evidence type="ECO:0000313" key="4">
    <source>
        <dbReference type="Proteomes" id="UP000701801"/>
    </source>
</evidence>
<dbReference type="AlphaFoldDB" id="A0A9N9LF77"/>
<sequence length="431" mass="47027">MNNQSHYSTLEPVVGHSNQPGLEATADHIPSDVLHKNEYDNFPIEGTAGKDEKKIFGLKRRLFFIVAGLLALLVVGAIVGGVVGGTRPKSKAKSNPETSEPTPTPSTQPPTANNTAPPSESNLMEGSQLASANWTDSKKNQHHAVFYQNKTGGLMASLWDSQNQSWVSSTVSIPTLQIDPVLNGTAIAADVKNHDFQLNVYFYTTTHKIVEFYTKDQQARTWSEGTLTDKAHEGHAGSKLAAYFQKCDSPKCSNATVLTYQDPNQNVRYANSSDWSKVGYVFKDKVAPGTGLALMPLGDGILKLYAETDQITQESTKNGISAWQAVTSLVTKTEVAKQFSAIPIKNRNQVFGDIFVTSLFPNGTVSGQWCQDSKWGSTSLPRISGSETRNFTAIATNQDQRFYGISGGQIHEYTIDGQIPLNWNYNGVILS</sequence>
<feature type="region of interest" description="Disordered" evidence="1">
    <location>
        <begin position="1"/>
        <end position="25"/>
    </location>
</feature>
<evidence type="ECO:0008006" key="5">
    <source>
        <dbReference type="Google" id="ProtNLM"/>
    </source>
</evidence>
<evidence type="ECO:0000313" key="3">
    <source>
        <dbReference type="EMBL" id="CAG8971527.1"/>
    </source>
</evidence>
<proteinExistence type="predicted"/>
<organism evidence="3 4">
    <name type="scientific">Hymenoscyphus albidus</name>
    <dbReference type="NCBI Taxonomy" id="595503"/>
    <lineage>
        <taxon>Eukaryota</taxon>
        <taxon>Fungi</taxon>
        <taxon>Dikarya</taxon>
        <taxon>Ascomycota</taxon>
        <taxon>Pezizomycotina</taxon>
        <taxon>Leotiomycetes</taxon>
        <taxon>Helotiales</taxon>
        <taxon>Helotiaceae</taxon>
        <taxon>Hymenoscyphus</taxon>
    </lineage>
</organism>
<name>A0A9N9LF77_9HELO</name>
<accession>A0A9N9LF77</accession>
<dbReference type="EMBL" id="CAJVRM010000021">
    <property type="protein sequence ID" value="CAG8971527.1"/>
    <property type="molecule type" value="Genomic_DNA"/>
</dbReference>
<reference evidence="3" key="1">
    <citation type="submission" date="2021-07" db="EMBL/GenBank/DDBJ databases">
        <authorList>
            <person name="Durling M."/>
        </authorList>
    </citation>
    <scope>NUCLEOTIDE SEQUENCE</scope>
</reference>
<protein>
    <recommendedName>
        <fullName evidence="5">Fucose-specific lectin</fullName>
    </recommendedName>
</protein>
<dbReference type="SUPFAM" id="SSF89372">
    <property type="entry name" value="Fucose-specific lectin"/>
    <property type="match status" value="1"/>
</dbReference>
<feature type="compositionally biased region" description="Low complexity" evidence="1">
    <location>
        <begin position="109"/>
        <end position="120"/>
    </location>
</feature>
<dbReference type="OrthoDB" id="5396810at2759"/>
<dbReference type="Proteomes" id="UP000701801">
    <property type="component" value="Unassembled WGS sequence"/>
</dbReference>
<keyword evidence="4" id="KW-1185">Reference proteome</keyword>
<dbReference type="Gene3D" id="2.120.10.70">
    <property type="entry name" value="Fucose-specific lectin"/>
    <property type="match status" value="1"/>
</dbReference>
<keyword evidence="2" id="KW-0812">Transmembrane</keyword>
<comment type="caution">
    <text evidence="3">The sequence shown here is derived from an EMBL/GenBank/DDBJ whole genome shotgun (WGS) entry which is preliminary data.</text>
</comment>